<keyword evidence="2" id="KW-0812">Transmembrane</keyword>
<gene>
    <name evidence="3" type="ORF">AVDCRST_MAG25-2164</name>
</gene>
<proteinExistence type="predicted"/>
<name>A0A6J4RP25_9ACTN</name>
<dbReference type="EMBL" id="CADCVI010000137">
    <property type="protein sequence ID" value="CAA9472834.1"/>
    <property type="molecule type" value="Genomic_DNA"/>
</dbReference>
<evidence type="ECO:0000256" key="1">
    <source>
        <dbReference type="SAM" id="MobiDB-lite"/>
    </source>
</evidence>
<keyword evidence="2" id="KW-0472">Membrane</keyword>
<organism evidence="3">
    <name type="scientific">uncultured Rubrobacteraceae bacterium</name>
    <dbReference type="NCBI Taxonomy" id="349277"/>
    <lineage>
        <taxon>Bacteria</taxon>
        <taxon>Bacillati</taxon>
        <taxon>Actinomycetota</taxon>
        <taxon>Rubrobacteria</taxon>
        <taxon>Rubrobacterales</taxon>
        <taxon>Rubrobacteraceae</taxon>
        <taxon>environmental samples</taxon>
    </lineage>
</organism>
<dbReference type="AlphaFoldDB" id="A0A6J4RP25"/>
<evidence type="ECO:0000313" key="3">
    <source>
        <dbReference type="EMBL" id="CAA9472834.1"/>
    </source>
</evidence>
<evidence type="ECO:0000256" key="2">
    <source>
        <dbReference type="SAM" id="Phobius"/>
    </source>
</evidence>
<sequence>MADRDRRRGLLDASLLILVAAPALFVAGLILVSSGLLGFGGPEPRPPQGTLAYGGESEIGSATIGCWREKRRLLPDNTACVTSMTGFSTSEPRLRVPSGARMEFVYGGASAPEEMGARAYRTDVSPKSAPAEKQGGPPAKPGEHLGPLEFEEERLTPVQQDERAWITAGLPSGRYMLIVSVRVNDETAEGEAHYDFEVAVE</sequence>
<feature type="transmembrane region" description="Helical" evidence="2">
    <location>
        <begin position="12"/>
        <end position="39"/>
    </location>
</feature>
<protein>
    <submittedName>
        <fullName evidence="3">Uncharacterized protein</fullName>
    </submittedName>
</protein>
<reference evidence="3" key="1">
    <citation type="submission" date="2020-02" db="EMBL/GenBank/DDBJ databases">
        <authorList>
            <person name="Meier V. D."/>
        </authorList>
    </citation>
    <scope>NUCLEOTIDE SEQUENCE</scope>
    <source>
        <strain evidence="3">AVDCRST_MAG25</strain>
    </source>
</reference>
<accession>A0A6J4RP25</accession>
<feature type="region of interest" description="Disordered" evidence="1">
    <location>
        <begin position="123"/>
        <end position="145"/>
    </location>
</feature>
<keyword evidence="2" id="KW-1133">Transmembrane helix</keyword>